<keyword evidence="2" id="KW-1185">Reference proteome</keyword>
<proteinExistence type="predicted"/>
<evidence type="ECO:0000313" key="1">
    <source>
        <dbReference type="EMBL" id="MBL0887397.1"/>
    </source>
</evidence>
<reference evidence="1 2" key="1">
    <citation type="journal article" date="2021" name="Arch. Microbiol.">
        <title>Myceligenerans indicum sp. nov., an actinobacterium isolated from mangrove sediment of Sundarbans, India.</title>
        <authorList>
            <person name="Asha K."/>
            <person name="Bhadury P."/>
        </authorList>
    </citation>
    <scope>NUCLEOTIDE SEQUENCE [LARGE SCALE GENOMIC DNA]</scope>
    <source>
        <strain evidence="1 2">I2</strain>
    </source>
</reference>
<organism evidence="1 2">
    <name type="scientific">Myceligenerans indicum</name>
    <dbReference type="NCBI Taxonomy" id="2593663"/>
    <lineage>
        <taxon>Bacteria</taxon>
        <taxon>Bacillati</taxon>
        <taxon>Actinomycetota</taxon>
        <taxon>Actinomycetes</taxon>
        <taxon>Micrococcales</taxon>
        <taxon>Promicromonosporaceae</taxon>
        <taxon>Myceligenerans</taxon>
    </lineage>
</organism>
<name>A0ABS1LMD2_9MICO</name>
<accession>A0ABS1LMD2</accession>
<dbReference type="Proteomes" id="UP000675409">
    <property type="component" value="Unassembled WGS sequence"/>
</dbReference>
<protein>
    <submittedName>
        <fullName evidence="1">Uncharacterized protein</fullName>
    </submittedName>
</protein>
<comment type="caution">
    <text evidence="1">The sequence shown here is derived from an EMBL/GenBank/DDBJ whole genome shotgun (WGS) entry which is preliminary data.</text>
</comment>
<gene>
    <name evidence="1" type="ORF">HGK34_14105</name>
</gene>
<sequence length="496" mass="55260">MRTASTKPPVAGLDDLGNESRVIATPWSRLVRGIGLGQYPAAFDPQAADRIRTAFALIGNRVTDANSYHRFSRLMAGFVLDVTDPRVALDRRETERHVTEVLNAVRSVKDPYWRVMAGCILLDGVAKLGLDLSLVSGDGIDVPAEIVSMADDIEPDRIRDENQGRHGDYERLSAGTAILLSHGQLGISDRLVTGPRNFVLESLDLLDRIPGPFFRGRGGSMLLSATSLLGYDELALDGDRDRLRDVLDYLDRADELRLPPAFPQAMTESFGRIYPLLTMLNAIAVTGRAEYLTHGRDRLGEARDLFEAISPAERTHMGLYYLVALHNLGRTHEELPSLDHFVEEIVGTWRSVDPGDNFFLNGIAYPYMIQTAMVTGRTDLVTDDMLDRVVDSYPDLERNEIDRVNRPYPFGYLVNVLGELDALDRLFEPRDRYAGRSAFEWVATQLSPDATAEGSRLHILDHALIGYALRQRGADSTDPGMFRDFTFTLGEPQGRP</sequence>
<dbReference type="EMBL" id="JABBYC010000027">
    <property type="protein sequence ID" value="MBL0887397.1"/>
    <property type="molecule type" value="Genomic_DNA"/>
</dbReference>
<dbReference type="RefSeq" id="WP_201848432.1">
    <property type="nucleotide sequence ID" value="NZ_JABBYC010000027.1"/>
</dbReference>
<evidence type="ECO:0000313" key="2">
    <source>
        <dbReference type="Proteomes" id="UP000675409"/>
    </source>
</evidence>